<dbReference type="InterPro" id="IPR045659">
    <property type="entry name" value="LptD_2"/>
</dbReference>
<comment type="similarity">
    <text evidence="2">Belongs to the LptD family.</text>
</comment>
<evidence type="ECO:0000313" key="5">
    <source>
        <dbReference type="EMBL" id="KAA9130480.1"/>
    </source>
</evidence>
<comment type="subcellular location">
    <subcellularLocation>
        <location evidence="2">Cell outer membrane</location>
    </subcellularLocation>
</comment>
<dbReference type="GO" id="GO:0043165">
    <property type="term" value="P:Gram-negative-bacterium-type cell outer membrane assembly"/>
    <property type="evidence" value="ECO:0007669"/>
    <property type="project" value="UniProtKB-UniRule"/>
</dbReference>
<dbReference type="GO" id="GO:0009279">
    <property type="term" value="C:cell outer membrane"/>
    <property type="evidence" value="ECO:0007669"/>
    <property type="project" value="UniProtKB-SubCell"/>
</dbReference>
<dbReference type="AlphaFoldDB" id="A0A5N0T5Z0"/>
<feature type="domain" description="LPS-assembly protein LptD central" evidence="4">
    <location>
        <begin position="234"/>
        <end position="309"/>
    </location>
</feature>
<dbReference type="EMBL" id="VYXP01000007">
    <property type="protein sequence ID" value="KAA9130480.1"/>
    <property type="molecule type" value="Genomic_DNA"/>
</dbReference>
<keyword evidence="2" id="KW-0732">Signal</keyword>
<dbReference type="PANTHER" id="PTHR30189">
    <property type="entry name" value="LPS-ASSEMBLY PROTEIN"/>
    <property type="match status" value="1"/>
</dbReference>
<evidence type="ECO:0000313" key="6">
    <source>
        <dbReference type="Proteomes" id="UP000325372"/>
    </source>
</evidence>
<feature type="domain" description="LptD C-terminal" evidence="3">
    <location>
        <begin position="336"/>
        <end position="695"/>
    </location>
</feature>
<sequence length="770" mass="87207">MPTPGRAGWKHRVHDLAPLRRCPVCDTVTPIFPAGDCVNSLANRKRSRWPSRASMMIALLSPTAWAQTAETPAALACPQPALAPVVGTVPDRESAPVNIYAQRFEASKGQPGTASGNVELFRADQHLSTEAARFDPVSRVLGLPTPLSYEDSQVRLSASNGLYGFNEQSGDFYDVDYGFVGSSAHGGADSAHVSGGNRTDLRRIWFTTCPGDDPEWRLSAKSLELRHDEGVGVARGAKLELGSIPVMYVPWMTFPIDDRRKSGFLYPSLSTANDNGLEVSVPYYWNIAPNQDLTFTPRLYTDRGFMGTGEYRLLTQRTSSVFDGSYLFDDDKTGEDRWHYLARASAAFSPAWRGRMRLERVSDDAYFQDFGGDLAQTSRQYLRSQASIDGAGRYWIFSLLADGFQVIDDSVSPGQEPYRRLPRAAFMFDAPLGRSGFQARLDSELVYFDRDTGVTGARLDVYPDLSWNLDRYWGFLRANAGYRYTTYELDLQGEPGDESPDRGTSILSLDSGLYLERELASGNTQTLEPRIYYLYVPYENQDELPDFDTNEFTFGFAQLFHYNRYTGADRQSDANQVTLALSTRSIDANRGNDAWSLSLGQIIYLDNPLVRLPDETMERLEKSPFIGEFNWHPMDRFTARLGLQWDWEANQLDVGVAGLDHTTRNGHRMAVEYRYRRDRLDQFDVRYYWPINESWRLFSRVNWSVQDDELLEGLVGAEYESCCWALRVVARRYLKDREGGERDAIYLELRLKGLGSFGRREPPLFYTPAP</sequence>
<dbReference type="Pfam" id="PF04453">
    <property type="entry name" value="LptD"/>
    <property type="match status" value="1"/>
</dbReference>
<dbReference type="InterPro" id="IPR050218">
    <property type="entry name" value="LptD"/>
</dbReference>
<accession>A0A5N0T5Z0</accession>
<dbReference type="HAMAP" id="MF_01411">
    <property type="entry name" value="LPS_assembly_LptD"/>
    <property type="match status" value="1"/>
</dbReference>
<evidence type="ECO:0000256" key="1">
    <source>
        <dbReference type="ARBA" id="ARBA00023237"/>
    </source>
</evidence>
<name>A0A5N0T5Z0_9GAMM</name>
<keyword evidence="6" id="KW-1185">Reference proteome</keyword>
<comment type="caution">
    <text evidence="2">Lacks conserved residue(s) required for the propagation of feature annotation.</text>
</comment>
<proteinExistence type="inferred from homology"/>
<gene>
    <name evidence="2 5" type="primary">lptD</name>
    <name evidence="5" type="ORF">F3N42_12360</name>
</gene>
<protein>
    <recommendedName>
        <fullName evidence="2">LPS-assembly protein LptD</fullName>
    </recommendedName>
</protein>
<evidence type="ECO:0000259" key="3">
    <source>
        <dbReference type="Pfam" id="PF04453"/>
    </source>
</evidence>
<evidence type="ECO:0000259" key="4">
    <source>
        <dbReference type="Pfam" id="PF19838"/>
    </source>
</evidence>
<reference evidence="5 6" key="1">
    <citation type="submission" date="2019-09" db="EMBL/GenBank/DDBJ databases">
        <title>Wenzhouxiangella sp. Genome sequencing and assembly.</title>
        <authorList>
            <person name="Zhang R."/>
        </authorList>
    </citation>
    <scope>NUCLEOTIDE SEQUENCE [LARGE SCALE GENOMIC DNA]</scope>
    <source>
        <strain evidence="5 6">W260</strain>
    </source>
</reference>
<keyword evidence="2" id="KW-0472">Membrane</keyword>
<dbReference type="PANTHER" id="PTHR30189:SF1">
    <property type="entry name" value="LPS-ASSEMBLY PROTEIN LPTD"/>
    <property type="match status" value="1"/>
</dbReference>
<keyword evidence="1 2" id="KW-0998">Cell outer membrane</keyword>
<dbReference type="GO" id="GO:0015920">
    <property type="term" value="P:lipopolysaccharide transport"/>
    <property type="evidence" value="ECO:0007669"/>
    <property type="project" value="InterPro"/>
</dbReference>
<organism evidence="5 6">
    <name type="scientific">Marinihelvus fidelis</name>
    <dbReference type="NCBI Taxonomy" id="2613842"/>
    <lineage>
        <taxon>Bacteria</taxon>
        <taxon>Pseudomonadati</taxon>
        <taxon>Pseudomonadota</taxon>
        <taxon>Gammaproteobacteria</taxon>
        <taxon>Chromatiales</taxon>
        <taxon>Wenzhouxiangellaceae</taxon>
        <taxon>Marinihelvus</taxon>
    </lineage>
</organism>
<evidence type="ECO:0000256" key="2">
    <source>
        <dbReference type="HAMAP-Rule" id="MF_01411"/>
    </source>
</evidence>
<dbReference type="Proteomes" id="UP000325372">
    <property type="component" value="Unassembled WGS sequence"/>
</dbReference>
<dbReference type="GO" id="GO:1990351">
    <property type="term" value="C:transporter complex"/>
    <property type="evidence" value="ECO:0007669"/>
    <property type="project" value="TreeGrafter"/>
</dbReference>
<dbReference type="InterPro" id="IPR020889">
    <property type="entry name" value="LipoPS_assembly_LptD"/>
</dbReference>
<dbReference type="Pfam" id="PF19838">
    <property type="entry name" value="LptD_2"/>
    <property type="match status" value="1"/>
</dbReference>
<comment type="subunit">
    <text evidence="2">Component of the lipopolysaccharide transport and assembly complex. Interacts with LptE and LptA.</text>
</comment>
<comment type="caution">
    <text evidence="5">The sequence shown here is derived from an EMBL/GenBank/DDBJ whole genome shotgun (WGS) entry which is preliminary data.</text>
</comment>
<comment type="function">
    <text evidence="2">Together with LptE, is involved in the assembly of lipopolysaccharide (LPS) at the surface of the outer membrane.</text>
</comment>
<dbReference type="InterPro" id="IPR007543">
    <property type="entry name" value="LptD_C"/>
</dbReference>